<protein>
    <submittedName>
        <fullName evidence="1">Uncharacterized protein</fullName>
    </submittedName>
</protein>
<accession>A0AA37T412</accession>
<gene>
    <name evidence="1" type="ORF">GCM10007877_20400</name>
</gene>
<name>A0AA37T412_9GAMM</name>
<evidence type="ECO:0000313" key="1">
    <source>
        <dbReference type="EMBL" id="GLS26325.1"/>
    </source>
</evidence>
<evidence type="ECO:0000313" key="2">
    <source>
        <dbReference type="Proteomes" id="UP001156870"/>
    </source>
</evidence>
<dbReference type="Proteomes" id="UP001156870">
    <property type="component" value="Unassembled WGS sequence"/>
</dbReference>
<reference evidence="1 2" key="1">
    <citation type="journal article" date="2014" name="Int. J. Syst. Evol. Microbiol.">
        <title>Complete genome sequence of Corynebacterium casei LMG S-19264T (=DSM 44701T), isolated from a smear-ripened cheese.</title>
        <authorList>
            <consortium name="US DOE Joint Genome Institute (JGI-PGF)"/>
            <person name="Walter F."/>
            <person name="Albersmeier A."/>
            <person name="Kalinowski J."/>
            <person name="Ruckert C."/>
        </authorList>
    </citation>
    <scope>NUCLEOTIDE SEQUENCE [LARGE SCALE GENOMIC DNA]</scope>
    <source>
        <strain evidence="1 2">NBRC 110095</strain>
    </source>
</reference>
<organism evidence="1 2">
    <name type="scientific">Marinibactrum halimedae</name>
    <dbReference type="NCBI Taxonomy" id="1444977"/>
    <lineage>
        <taxon>Bacteria</taxon>
        <taxon>Pseudomonadati</taxon>
        <taxon>Pseudomonadota</taxon>
        <taxon>Gammaproteobacteria</taxon>
        <taxon>Cellvibrionales</taxon>
        <taxon>Cellvibrionaceae</taxon>
        <taxon>Marinibactrum</taxon>
    </lineage>
</organism>
<sequence length="150" mass="17042">MSDIHIVDFHKDMAAILTQLFRTFPRKTILYVEDISGPDMPDEFGLHGDRHQACFGTMLWLAQSGYLWYESTISQEALDQVTLTHMGFTLLNARATYAIEDDLSEELPPSVQAVQQTNVEHLRSALKSGSSTELSRVIQSLMIQARHFRD</sequence>
<keyword evidence="2" id="KW-1185">Reference proteome</keyword>
<proteinExistence type="predicted"/>
<comment type="caution">
    <text evidence="1">The sequence shown here is derived from an EMBL/GenBank/DDBJ whole genome shotgun (WGS) entry which is preliminary data.</text>
</comment>
<dbReference type="AlphaFoldDB" id="A0AA37T412"/>
<dbReference type="EMBL" id="BSPD01000042">
    <property type="protein sequence ID" value="GLS26325.1"/>
    <property type="molecule type" value="Genomic_DNA"/>
</dbReference>
<dbReference type="RefSeq" id="WP_232592411.1">
    <property type="nucleotide sequence ID" value="NZ_BSPD01000042.1"/>
</dbReference>